<organism evidence="4 5">
    <name type="scientific">Bifidobacterium adolescentis JCM 15918</name>
    <dbReference type="NCBI Taxonomy" id="1437612"/>
    <lineage>
        <taxon>Bacteria</taxon>
        <taxon>Bacillati</taxon>
        <taxon>Actinomycetota</taxon>
        <taxon>Actinomycetes</taxon>
        <taxon>Bifidobacteriales</taxon>
        <taxon>Bifidobacteriaceae</taxon>
        <taxon>Bifidobacterium</taxon>
    </lineage>
</organism>
<keyword evidence="2" id="KW-0812">Transmembrane</keyword>
<dbReference type="RefSeq" id="WP_033499990.1">
    <property type="nucleotide sequence ID" value="NZ_JDUX01000007.1"/>
</dbReference>
<keyword evidence="4" id="KW-0540">Nuclease</keyword>
<keyword evidence="2" id="KW-1133">Transmembrane helix</keyword>
<dbReference type="AlphaFoldDB" id="A0A087DHP1"/>
<feature type="domain" description="Endonuclease/exonuclease/phosphatase" evidence="3">
    <location>
        <begin position="175"/>
        <end position="381"/>
    </location>
</feature>
<evidence type="ECO:0000313" key="4">
    <source>
        <dbReference type="EMBL" id="KFI95041.1"/>
    </source>
</evidence>
<dbReference type="GO" id="GO:0004519">
    <property type="term" value="F:endonuclease activity"/>
    <property type="evidence" value="ECO:0007669"/>
    <property type="project" value="UniProtKB-KW"/>
</dbReference>
<sequence length="391" mass="42818">MRQTGESERESGGNNDAERERTSESEIEDLGARLDKACASRPLDRAQHGMTRRTAATHLLTAVLWLATAVILLAMLLRMLPNNLDGKRYVPLIVALMPWLGMLSLIIAITAIAVRAIGGRVLLATVSVVCVVVQIGWHWGYIRPQQTISDAASTAVTQVSSDGLPNTSDRYARIMTFNTKEGHADANRIVEIVKNEHVEVLALQEVSWDLLNRLNGAGIANYLPYSVAAQQTWHDNGGVNVLYSAAPMENAKQNLIPVESSSVSAATIDFGGSKVRFGSVHPFSPRPRNQGLWNRSLDSLAQLQHYDNLYVLMGDFNSTWDHASFRYLLGSRFLDSGQQAGEGLHMTYPAMMPIAEIDHIVHDKGVTVGNLKTAYIPGSDHRALLATLEVA</sequence>
<accession>A0A087DHP1</accession>
<evidence type="ECO:0000256" key="2">
    <source>
        <dbReference type="SAM" id="Phobius"/>
    </source>
</evidence>
<keyword evidence="4" id="KW-0255">Endonuclease</keyword>
<dbReference type="Pfam" id="PF03372">
    <property type="entry name" value="Exo_endo_phos"/>
    <property type="match status" value="1"/>
</dbReference>
<protein>
    <submittedName>
        <fullName evidence="4">Endonuclease/exonuclease/phosphatase</fullName>
    </submittedName>
</protein>
<dbReference type="InterPro" id="IPR005135">
    <property type="entry name" value="Endo/exonuclease/phosphatase"/>
</dbReference>
<name>A0A087DHP1_BIFAD</name>
<evidence type="ECO:0000313" key="5">
    <source>
        <dbReference type="Proteomes" id="UP000029091"/>
    </source>
</evidence>
<comment type="caution">
    <text evidence="4">The sequence shown here is derived from an EMBL/GenBank/DDBJ whole genome shotgun (WGS) entry which is preliminary data.</text>
</comment>
<dbReference type="EMBL" id="JGZQ01000013">
    <property type="protein sequence ID" value="KFI95041.1"/>
    <property type="molecule type" value="Genomic_DNA"/>
</dbReference>
<gene>
    <name evidence="4" type="ORF">BSTER_1650</name>
</gene>
<feature type="transmembrane region" description="Helical" evidence="2">
    <location>
        <begin position="89"/>
        <end position="114"/>
    </location>
</feature>
<dbReference type="SUPFAM" id="SSF56219">
    <property type="entry name" value="DNase I-like"/>
    <property type="match status" value="1"/>
</dbReference>
<feature type="transmembrane region" description="Helical" evidence="2">
    <location>
        <begin position="121"/>
        <end position="140"/>
    </location>
</feature>
<dbReference type="Proteomes" id="UP000029091">
    <property type="component" value="Unassembled WGS sequence"/>
</dbReference>
<feature type="transmembrane region" description="Helical" evidence="2">
    <location>
        <begin position="55"/>
        <end position="77"/>
    </location>
</feature>
<reference evidence="4 5" key="1">
    <citation type="submission" date="2014-03" db="EMBL/GenBank/DDBJ databases">
        <title>Genomics of Bifidobacteria.</title>
        <authorList>
            <person name="Ventura M."/>
            <person name="Milani C."/>
            <person name="Lugli G.A."/>
        </authorList>
    </citation>
    <scope>NUCLEOTIDE SEQUENCE [LARGE SCALE GENOMIC DNA]</scope>
    <source>
        <strain evidence="5">JCM 15918</strain>
    </source>
</reference>
<keyword evidence="2" id="KW-0472">Membrane</keyword>
<dbReference type="Gene3D" id="3.60.10.10">
    <property type="entry name" value="Endonuclease/exonuclease/phosphatase"/>
    <property type="match status" value="1"/>
</dbReference>
<proteinExistence type="predicted"/>
<keyword evidence="4" id="KW-0269">Exonuclease</keyword>
<dbReference type="InterPro" id="IPR036691">
    <property type="entry name" value="Endo/exonu/phosph_ase_sf"/>
</dbReference>
<evidence type="ECO:0000256" key="1">
    <source>
        <dbReference type="SAM" id="MobiDB-lite"/>
    </source>
</evidence>
<evidence type="ECO:0000259" key="3">
    <source>
        <dbReference type="Pfam" id="PF03372"/>
    </source>
</evidence>
<dbReference type="GO" id="GO:0004527">
    <property type="term" value="F:exonuclease activity"/>
    <property type="evidence" value="ECO:0007669"/>
    <property type="project" value="UniProtKB-KW"/>
</dbReference>
<keyword evidence="4" id="KW-0378">Hydrolase</keyword>
<feature type="region of interest" description="Disordered" evidence="1">
    <location>
        <begin position="1"/>
        <end position="26"/>
    </location>
</feature>